<dbReference type="AlphaFoldDB" id="A0A9X2JJX4"/>
<dbReference type="PANTHER" id="PTHR43751">
    <property type="entry name" value="SULFATASE"/>
    <property type="match status" value="1"/>
</dbReference>
<dbReference type="PROSITE" id="PS00149">
    <property type="entry name" value="SULFATASE_2"/>
    <property type="match status" value="1"/>
</dbReference>
<evidence type="ECO:0000256" key="1">
    <source>
        <dbReference type="ARBA" id="ARBA00008779"/>
    </source>
</evidence>
<dbReference type="InterPro" id="IPR024607">
    <property type="entry name" value="Sulfatase_CS"/>
</dbReference>
<dbReference type="PROSITE" id="PS00523">
    <property type="entry name" value="SULFATASE_1"/>
    <property type="match status" value="1"/>
</dbReference>
<dbReference type="Gene3D" id="3.30.1120.10">
    <property type="match status" value="1"/>
</dbReference>
<keyword evidence="3" id="KW-0732">Signal</keyword>
<protein>
    <submittedName>
        <fullName evidence="5">Arylsulfatase</fullName>
    </submittedName>
</protein>
<evidence type="ECO:0000256" key="3">
    <source>
        <dbReference type="SAM" id="SignalP"/>
    </source>
</evidence>
<dbReference type="EMBL" id="JAMXLR010000091">
    <property type="protein sequence ID" value="MCO6047323.1"/>
    <property type="molecule type" value="Genomic_DNA"/>
</dbReference>
<evidence type="ECO:0000313" key="6">
    <source>
        <dbReference type="Proteomes" id="UP001155241"/>
    </source>
</evidence>
<feature type="signal peptide" evidence="3">
    <location>
        <begin position="1"/>
        <end position="24"/>
    </location>
</feature>
<feature type="domain" description="Sulfatase N-terminal" evidence="4">
    <location>
        <begin position="26"/>
        <end position="396"/>
    </location>
</feature>
<feature type="chain" id="PRO_5040801973" evidence="3">
    <location>
        <begin position="25"/>
        <end position="497"/>
    </location>
</feature>
<organism evidence="5 6">
    <name type="scientific">Aeoliella straminimaris</name>
    <dbReference type="NCBI Taxonomy" id="2954799"/>
    <lineage>
        <taxon>Bacteria</taxon>
        <taxon>Pseudomonadati</taxon>
        <taxon>Planctomycetota</taxon>
        <taxon>Planctomycetia</taxon>
        <taxon>Pirellulales</taxon>
        <taxon>Lacipirellulaceae</taxon>
        <taxon>Aeoliella</taxon>
    </lineage>
</organism>
<dbReference type="InterPro" id="IPR000917">
    <property type="entry name" value="Sulfatase_N"/>
</dbReference>
<keyword evidence="6" id="KW-1185">Reference proteome</keyword>
<accession>A0A9X2JJX4</accession>
<comment type="caution">
    <text evidence="5">The sequence shown here is derived from an EMBL/GenBank/DDBJ whole genome shotgun (WGS) entry which is preliminary data.</text>
</comment>
<dbReference type="InterPro" id="IPR052701">
    <property type="entry name" value="GAG_Ulvan_Degrading_Sulfatases"/>
</dbReference>
<dbReference type="Pfam" id="PF00884">
    <property type="entry name" value="Sulfatase"/>
    <property type="match status" value="1"/>
</dbReference>
<evidence type="ECO:0000256" key="2">
    <source>
        <dbReference type="ARBA" id="ARBA00022801"/>
    </source>
</evidence>
<dbReference type="GO" id="GO:0016787">
    <property type="term" value="F:hydrolase activity"/>
    <property type="evidence" value="ECO:0007669"/>
    <property type="project" value="UniProtKB-KW"/>
</dbReference>
<dbReference type="InterPro" id="IPR017850">
    <property type="entry name" value="Alkaline_phosphatase_core_sf"/>
</dbReference>
<comment type="similarity">
    <text evidence="1">Belongs to the sulfatase family.</text>
</comment>
<dbReference type="CDD" id="cd16143">
    <property type="entry name" value="ARS_like"/>
    <property type="match status" value="1"/>
</dbReference>
<evidence type="ECO:0000259" key="4">
    <source>
        <dbReference type="Pfam" id="PF00884"/>
    </source>
</evidence>
<reference evidence="5" key="1">
    <citation type="submission" date="2022-06" db="EMBL/GenBank/DDBJ databases">
        <title>Aeoliella straminimaris, a novel planctomycete from sediments.</title>
        <authorList>
            <person name="Vitorino I.R."/>
            <person name="Lage O.M."/>
        </authorList>
    </citation>
    <scope>NUCLEOTIDE SEQUENCE</scope>
    <source>
        <strain evidence="5">ICT_H6.2</strain>
    </source>
</reference>
<keyword evidence="2" id="KW-0378">Hydrolase</keyword>
<dbReference type="SUPFAM" id="SSF53649">
    <property type="entry name" value="Alkaline phosphatase-like"/>
    <property type="match status" value="1"/>
</dbReference>
<dbReference type="Proteomes" id="UP001155241">
    <property type="component" value="Unassembled WGS sequence"/>
</dbReference>
<dbReference type="PANTHER" id="PTHR43751:SF6">
    <property type="entry name" value="N-ACETYLGALACTOSAMINE-6-O-SULFATASE"/>
    <property type="match status" value="1"/>
</dbReference>
<sequence length="497" mass="53723">MRRTGGWMCGWLLMTALLVAPCQAVPNIVLIYGDDVGFGDVGCYGAKSIPTPNIDRLAQQGLRFTSGYCTSATCTPSRYSLLTGQYAWRVPGTGIAPPNATALIKPGTPTLASVLKNGGYRTGIVGKWHLGLGSPPKPDWSGEIKPGPLEIGFDSSFIIPTTNDRVPCVYVDGHRIVNLDPADPVDVFRKNPDGQPTGITARDSLKLDWSVGHNNSIVNGIGRIGFMTGGEQARWTDETMAQVLTQQARKFIADSTDKPFFLYYSAHQIHVPRAPNPQFVGKTPHGARGDAMVEFDWCVGQIVDELERAGKLDDTLILFTSDNGPVLDDGYQDQAVEKLGDHQPAGPYRGGKYSRYEGGTRVPWIVHWPARVQPGTTDAMISQVDLVASVAPLADVYELPEGAAPDSMDLSEVLIGESKTGRDYTIEHSGSRDQLAILQGNWKYIPGTGGRAPQLYNLESDINETENVAKGNQMVAAKLADLLQAERNKGKAAAESN</sequence>
<dbReference type="Gene3D" id="3.40.720.10">
    <property type="entry name" value="Alkaline Phosphatase, subunit A"/>
    <property type="match status" value="1"/>
</dbReference>
<name>A0A9X2JJX4_9BACT</name>
<gene>
    <name evidence="5" type="ORF">NG895_25765</name>
</gene>
<proteinExistence type="inferred from homology"/>
<dbReference type="RefSeq" id="WP_252855435.1">
    <property type="nucleotide sequence ID" value="NZ_JAMXLR010000091.1"/>
</dbReference>
<evidence type="ECO:0000313" key="5">
    <source>
        <dbReference type="EMBL" id="MCO6047323.1"/>
    </source>
</evidence>